<comment type="caution">
    <text evidence="1">The sequence shown here is derived from an EMBL/GenBank/DDBJ whole genome shotgun (WGS) entry which is preliminary data.</text>
</comment>
<name>A0ABY2WJA9_9FLAO</name>
<sequence length="70" mass="8340">MEIRKVKKYKVKKRFSIGMKMCDKNEILYIEDANEETDDVQKVFGENKNYLNDISLQMFLALKGEFIQKT</sequence>
<protein>
    <submittedName>
        <fullName evidence="1">Uncharacterized protein</fullName>
    </submittedName>
</protein>
<accession>A0ABY2WJA9</accession>
<dbReference type="RefSeq" id="WP_138836299.1">
    <property type="nucleotide sequence ID" value="NZ_VCNI01000002.1"/>
</dbReference>
<reference evidence="1 2" key="1">
    <citation type="submission" date="2019-05" db="EMBL/GenBank/DDBJ databases">
        <title>Flagellimonas sp. AsT0115, sp. nov., isolated from a marine red algae, Asparagopsis taxiformis.</title>
        <authorList>
            <person name="Kim J."/>
            <person name="Jeong S.E."/>
            <person name="Jeon C.O."/>
        </authorList>
    </citation>
    <scope>NUCLEOTIDE SEQUENCE [LARGE SCALE GENOMIC DNA]</scope>
    <source>
        <strain evidence="1 2">AsT0115</strain>
    </source>
</reference>
<evidence type="ECO:0000313" key="1">
    <source>
        <dbReference type="EMBL" id="TMU54798.1"/>
    </source>
</evidence>
<proteinExistence type="predicted"/>
<dbReference type="Proteomes" id="UP000751614">
    <property type="component" value="Unassembled WGS sequence"/>
</dbReference>
<gene>
    <name evidence="1" type="ORF">FGG15_11395</name>
</gene>
<evidence type="ECO:0000313" key="2">
    <source>
        <dbReference type="Proteomes" id="UP000751614"/>
    </source>
</evidence>
<dbReference type="EMBL" id="VCNI01000002">
    <property type="protein sequence ID" value="TMU54798.1"/>
    <property type="molecule type" value="Genomic_DNA"/>
</dbReference>
<organism evidence="1 2">
    <name type="scientific">Flagellimonas algicola</name>
    <dbReference type="NCBI Taxonomy" id="2583815"/>
    <lineage>
        <taxon>Bacteria</taxon>
        <taxon>Pseudomonadati</taxon>
        <taxon>Bacteroidota</taxon>
        <taxon>Flavobacteriia</taxon>
        <taxon>Flavobacteriales</taxon>
        <taxon>Flavobacteriaceae</taxon>
        <taxon>Flagellimonas</taxon>
    </lineage>
</organism>
<keyword evidence="2" id="KW-1185">Reference proteome</keyword>